<evidence type="ECO:0000256" key="1">
    <source>
        <dbReference type="SAM" id="MobiDB-lite"/>
    </source>
</evidence>
<dbReference type="EMBL" id="NHYD01003499">
    <property type="protein sequence ID" value="PPQ76531.1"/>
    <property type="molecule type" value="Genomic_DNA"/>
</dbReference>
<organism evidence="2 3">
    <name type="scientific">Psilocybe cyanescens</name>
    <dbReference type="NCBI Taxonomy" id="93625"/>
    <lineage>
        <taxon>Eukaryota</taxon>
        <taxon>Fungi</taxon>
        <taxon>Dikarya</taxon>
        <taxon>Basidiomycota</taxon>
        <taxon>Agaricomycotina</taxon>
        <taxon>Agaricomycetes</taxon>
        <taxon>Agaricomycetidae</taxon>
        <taxon>Agaricales</taxon>
        <taxon>Agaricineae</taxon>
        <taxon>Strophariaceae</taxon>
        <taxon>Psilocybe</taxon>
    </lineage>
</organism>
<accession>A0A409WDH3</accession>
<evidence type="ECO:0000313" key="2">
    <source>
        <dbReference type="EMBL" id="PPQ76531.1"/>
    </source>
</evidence>
<dbReference type="Proteomes" id="UP000283269">
    <property type="component" value="Unassembled WGS sequence"/>
</dbReference>
<sequence>MQNGGRQPSERERCAVTCETGGRYDDPKGAETGAVCETEGNSHPRGHGVLSHAKRGGDDPEEEGMGVACKTEGNRVGVTRQMGRNGTAKRVNAERKEEERGAHGQRWLNSAGYGSPKAWALGAVGESAGDGHLNAWALGATHVLAGIASPTQVRWGGKPTGLSVST</sequence>
<feature type="compositionally biased region" description="Basic and acidic residues" evidence="1">
    <location>
        <begin position="91"/>
        <end position="102"/>
    </location>
</feature>
<dbReference type="InParanoid" id="A0A409WDH3"/>
<protein>
    <submittedName>
        <fullName evidence="2">Uncharacterized protein</fullName>
    </submittedName>
</protein>
<keyword evidence="3" id="KW-1185">Reference proteome</keyword>
<name>A0A409WDH3_PSICY</name>
<evidence type="ECO:0000313" key="3">
    <source>
        <dbReference type="Proteomes" id="UP000283269"/>
    </source>
</evidence>
<gene>
    <name evidence="2" type="ORF">CVT25_010496</name>
</gene>
<comment type="caution">
    <text evidence="2">The sequence shown here is derived from an EMBL/GenBank/DDBJ whole genome shotgun (WGS) entry which is preliminary data.</text>
</comment>
<proteinExistence type="predicted"/>
<feature type="region of interest" description="Disordered" evidence="1">
    <location>
        <begin position="1"/>
        <end position="110"/>
    </location>
</feature>
<reference evidence="2 3" key="1">
    <citation type="journal article" date="2018" name="Evol. Lett.">
        <title>Horizontal gene cluster transfer increased hallucinogenic mushroom diversity.</title>
        <authorList>
            <person name="Reynolds H.T."/>
            <person name="Vijayakumar V."/>
            <person name="Gluck-Thaler E."/>
            <person name="Korotkin H.B."/>
            <person name="Matheny P.B."/>
            <person name="Slot J.C."/>
        </authorList>
    </citation>
    <scope>NUCLEOTIDE SEQUENCE [LARGE SCALE GENOMIC DNA]</scope>
    <source>
        <strain evidence="2 3">2631</strain>
    </source>
</reference>
<dbReference type="AlphaFoldDB" id="A0A409WDH3"/>